<sequence>MINISFPDGSVKQFESNITAFEVANAISMSLAKAAMVAEINGELKDLSTIIENDCKLRILTAKDSECLEIIRHDAAHIIAEAAKELFPDIQVTIGPAIENGFFYDFAKDKPFTPDDVAMIEARMHEIVKRNEQITRELWDRDKAVEFFKSIGEHYKAEIIASIPAGEPITLYRQGSFIDLCRGPHAPSTGFVKHFKLMKVAGAYWRGDSRNEMLQRIYGTAWATKEQLDNYLFMLEEAEKRDHRKLGRELDLFHFQEEAQGMVFWHDKGWSIYNTIEQYIRKKIRKNGYTEVKTPVLVDKSLWEASGHWEKFREDMFALETDDKTLALKPMNCPCHVQIFKQGIKSYRDLPLRMSEFGLCHRNEASGALHGLMRVRSLVQDDAHIFCAEEQITDETVSFCKLLTEVYKDFGFTDIKVKFSDRPEIRAGSDEVWDKAENALKEAVEKAGFTYTLNPGEGAFYGPKLEFVLTDAIGRQWQCGTLQMDFVLPERLDASYIAASGEKKRPVMLHRAILGSLERFIGILIEEYAGRFPIWLAPIQVAIATITSDLNDYALEVQKALIDNGVRTDINISPDKINYKIREFSNQKIPMIAVIGKQEKENKHVTIRRLGTTDQEVLSIEQLIALIKKENEKYL</sequence>
<dbReference type="GO" id="GO:0006435">
    <property type="term" value="P:threonyl-tRNA aminoacylation"/>
    <property type="evidence" value="ECO:0007669"/>
    <property type="project" value="UniProtKB-UniRule"/>
</dbReference>
<feature type="binding site" evidence="13">
    <location>
        <position position="510"/>
    </location>
    <ligand>
        <name>Zn(2+)</name>
        <dbReference type="ChEBI" id="CHEBI:29105"/>
        <note>catalytic</note>
    </ligand>
</feature>
<evidence type="ECO:0000313" key="17">
    <source>
        <dbReference type="Proteomes" id="UP000033475"/>
    </source>
</evidence>
<evidence type="ECO:0000256" key="4">
    <source>
        <dbReference type="ARBA" id="ARBA00022598"/>
    </source>
</evidence>
<evidence type="ECO:0000256" key="2">
    <source>
        <dbReference type="ARBA" id="ARBA00022490"/>
    </source>
</evidence>
<dbReference type="Gene3D" id="3.10.20.30">
    <property type="match status" value="1"/>
</dbReference>
<feature type="region of interest" description="Catalytic" evidence="13">
    <location>
        <begin position="242"/>
        <end position="533"/>
    </location>
</feature>
<dbReference type="InterPro" id="IPR018163">
    <property type="entry name" value="Thr/Ala-tRNA-synth_IIc_edit"/>
</dbReference>
<dbReference type="PATRIC" id="fig|1359196.3.peg.1411"/>
<dbReference type="FunFam" id="3.10.20.30:FF:000005">
    <property type="entry name" value="Threonine--tRNA ligase"/>
    <property type="match status" value="1"/>
</dbReference>
<evidence type="ECO:0000256" key="6">
    <source>
        <dbReference type="ARBA" id="ARBA00022741"/>
    </source>
</evidence>
<evidence type="ECO:0000256" key="11">
    <source>
        <dbReference type="ARBA" id="ARBA00023146"/>
    </source>
</evidence>
<dbReference type="Proteomes" id="UP000033475">
    <property type="component" value="Unassembled WGS sequence"/>
</dbReference>
<evidence type="ECO:0000256" key="13">
    <source>
        <dbReference type="HAMAP-Rule" id="MF_00184"/>
    </source>
</evidence>
<keyword evidence="5 13" id="KW-0479">Metal-binding</keyword>
<keyword evidence="10 13" id="KW-0648">Protein biosynthesis</keyword>
<organism evidence="16 17">
    <name type="scientific">Rickettsia felis str. Pedreira</name>
    <dbReference type="NCBI Taxonomy" id="1359196"/>
    <lineage>
        <taxon>Bacteria</taxon>
        <taxon>Pseudomonadati</taxon>
        <taxon>Pseudomonadota</taxon>
        <taxon>Alphaproteobacteria</taxon>
        <taxon>Rickettsiales</taxon>
        <taxon>Rickettsiaceae</taxon>
        <taxon>Rickettsieae</taxon>
        <taxon>Rickettsia</taxon>
        <taxon>spotted fever group</taxon>
    </lineage>
</organism>
<dbReference type="SUPFAM" id="SSF81271">
    <property type="entry name" value="TGS-like"/>
    <property type="match status" value="1"/>
</dbReference>
<protein>
    <recommendedName>
        <fullName evidence="13">Threonine--tRNA ligase</fullName>
        <ecNumber evidence="13">6.1.1.3</ecNumber>
    </recommendedName>
    <alternativeName>
        <fullName evidence="13">Threonyl-tRNA synthetase</fullName>
        <shortName evidence="13">ThrRS</shortName>
    </alternativeName>
</protein>
<evidence type="ECO:0000256" key="1">
    <source>
        <dbReference type="ARBA" id="ARBA00008226"/>
    </source>
</evidence>
<dbReference type="FunFam" id="3.30.54.20:FF:000002">
    <property type="entry name" value="Threonine--tRNA ligase"/>
    <property type="match status" value="1"/>
</dbReference>
<dbReference type="CDD" id="cd00860">
    <property type="entry name" value="ThrRS_anticodon"/>
    <property type="match status" value="1"/>
</dbReference>
<dbReference type="InterPro" id="IPR047246">
    <property type="entry name" value="ThrRS_anticodon"/>
</dbReference>
<dbReference type="FunFam" id="3.40.50.800:FF:000001">
    <property type="entry name" value="Threonine--tRNA ligase"/>
    <property type="match status" value="1"/>
</dbReference>
<comment type="catalytic activity">
    <reaction evidence="12 13">
        <text>tRNA(Thr) + L-threonine + ATP = L-threonyl-tRNA(Thr) + AMP + diphosphate + H(+)</text>
        <dbReference type="Rhea" id="RHEA:24624"/>
        <dbReference type="Rhea" id="RHEA-COMP:9670"/>
        <dbReference type="Rhea" id="RHEA-COMP:9704"/>
        <dbReference type="ChEBI" id="CHEBI:15378"/>
        <dbReference type="ChEBI" id="CHEBI:30616"/>
        <dbReference type="ChEBI" id="CHEBI:33019"/>
        <dbReference type="ChEBI" id="CHEBI:57926"/>
        <dbReference type="ChEBI" id="CHEBI:78442"/>
        <dbReference type="ChEBI" id="CHEBI:78534"/>
        <dbReference type="ChEBI" id="CHEBI:456215"/>
        <dbReference type="EC" id="6.1.1.3"/>
    </reaction>
</comment>
<dbReference type="NCBIfam" id="TIGR00418">
    <property type="entry name" value="thrS"/>
    <property type="match status" value="1"/>
</dbReference>
<dbReference type="SUPFAM" id="SSF55681">
    <property type="entry name" value="Class II aaRS and biotin synthetases"/>
    <property type="match status" value="1"/>
</dbReference>
<evidence type="ECO:0000256" key="12">
    <source>
        <dbReference type="ARBA" id="ARBA00049515"/>
    </source>
</evidence>
<dbReference type="Gene3D" id="3.40.50.800">
    <property type="entry name" value="Anticodon-binding domain"/>
    <property type="match status" value="1"/>
</dbReference>
<dbReference type="GO" id="GO:0000049">
    <property type="term" value="F:tRNA binding"/>
    <property type="evidence" value="ECO:0007669"/>
    <property type="project" value="UniProtKB-KW"/>
</dbReference>
<keyword evidence="7 13" id="KW-0862">Zinc</keyword>
<keyword evidence="4 13" id="KW-0436">Ligase</keyword>
<evidence type="ECO:0000256" key="3">
    <source>
        <dbReference type="ARBA" id="ARBA00022555"/>
    </source>
</evidence>
<proteinExistence type="inferred from homology"/>
<dbReference type="CDD" id="cd00771">
    <property type="entry name" value="ThrRS_core"/>
    <property type="match status" value="1"/>
</dbReference>
<dbReference type="InterPro" id="IPR002314">
    <property type="entry name" value="aa-tRNA-synt_IIb"/>
</dbReference>
<dbReference type="PRINTS" id="PR01047">
    <property type="entry name" value="TRNASYNTHTHR"/>
</dbReference>
<feature type="binding site" evidence="13">
    <location>
        <position position="384"/>
    </location>
    <ligand>
        <name>Zn(2+)</name>
        <dbReference type="ChEBI" id="CHEBI:29105"/>
        <note>catalytic</note>
    </ligand>
</feature>
<name>A0A0F3MTH7_RICFI</name>
<comment type="cofactor">
    <cofactor evidence="13">
        <name>Zn(2+)</name>
        <dbReference type="ChEBI" id="CHEBI:29105"/>
    </cofactor>
    <text evidence="13">Binds 1 zinc ion per subunit.</text>
</comment>
<evidence type="ECO:0000256" key="10">
    <source>
        <dbReference type="ARBA" id="ARBA00022917"/>
    </source>
</evidence>
<comment type="subcellular location">
    <subcellularLocation>
        <location evidence="13">Cytoplasm</location>
    </subcellularLocation>
</comment>
<dbReference type="HAMAP" id="MF_00184">
    <property type="entry name" value="Thr_tRNA_synth"/>
    <property type="match status" value="1"/>
</dbReference>
<dbReference type="InterPro" id="IPR012676">
    <property type="entry name" value="TGS-like"/>
</dbReference>
<dbReference type="Gene3D" id="3.30.930.10">
    <property type="entry name" value="Bira Bifunctional Protein, Domain 2"/>
    <property type="match status" value="1"/>
</dbReference>
<keyword evidence="3 13" id="KW-0820">tRNA-binding</keyword>
<dbReference type="InterPro" id="IPR033728">
    <property type="entry name" value="ThrRS_core"/>
</dbReference>
<comment type="caution">
    <text evidence="16">The sequence shown here is derived from an EMBL/GenBank/DDBJ whole genome shotgun (WGS) entry which is preliminary data.</text>
</comment>
<dbReference type="InterPro" id="IPR006195">
    <property type="entry name" value="aa-tRNA-synth_II"/>
</dbReference>
<evidence type="ECO:0000259" key="15">
    <source>
        <dbReference type="PROSITE" id="PS51880"/>
    </source>
</evidence>
<dbReference type="InterPro" id="IPR004095">
    <property type="entry name" value="TGS"/>
</dbReference>
<dbReference type="Gene3D" id="3.30.54.20">
    <property type="match status" value="1"/>
</dbReference>
<dbReference type="EC" id="6.1.1.3" evidence="13"/>
<dbReference type="GO" id="GO:0005737">
    <property type="term" value="C:cytoplasm"/>
    <property type="evidence" value="ECO:0007669"/>
    <property type="project" value="UniProtKB-SubCell"/>
</dbReference>
<dbReference type="GO" id="GO:0004829">
    <property type="term" value="F:threonine-tRNA ligase activity"/>
    <property type="evidence" value="ECO:0007669"/>
    <property type="project" value="UniProtKB-UniRule"/>
</dbReference>
<dbReference type="FunFam" id="3.30.930.10:FF:000002">
    <property type="entry name" value="Threonine--tRNA ligase"/>
    <property type="match status" value="1"/>
</dbReference>
<dbReference type="SUPFAM" id="SSF52954">
    <property type="entry name" value="Class II aaRS ABD-related"/>
    <property type="match status" value="1"/>
</dbReference>
<accession>A0A0F3MTH7</accession>
<dbReference type="AlphaFoldDB" id="A0A0F3MTH7"/>
<evidence type="ECO:0000256" key="7">
    <source>
        <dbReference type="ARBA" id="ARBA00022833"/>
    </source>
</evidence>
<dbReference type="SUPFAM" id="SSF55186">
    <property type="entry name" value="ThrRS/AlaRS common domain"/>
    <property type="match status" value="1"/>
</dbReference>
<feature type="domain" description="TGS" evidence="15">
    <location>
        <begin position="1"/>
        <end position="61"/>
    </location>
</feature>
<dbReference type="SMART" id="SM00863">
    <property type="entry name" value="tRNA_SAD"/>
    <property type="match status" value="1"/>
</dbReference>
<dbReference type="EMBL" id="LANQ01000001">
    <property type="protein sequence ID" value="KJV59063.1"/>
    <property type="molecule type" value="Genomic_DNA"/>
</dbReference>
<comment type="similarity">
    <text evidence="1 13">Belongs to the class-II aminoacyl-tRNA synthetase family.</text>
</comment>
<feature type="domain" description="Aminoacyl-transfer RNA synthetases class-II family profile" evidence="14">
    <location>
        <begin position="242"/>
        <end position="533"/>
    </location>
</feature>
<evidence type="ECO:0000256" key="8">
    <source>
        <dbReference type="ARBA" id="ARBA00022840"/>
    </source>
</evidence>
<evidence type="ECO:0000256" key="5">
    <source>
        <dbReference type="ARBA" id="ARBA00022723"/>
    </source>
</evidence>
<dbReference type="Pfam" id="PF00587">
    <property type="entry name" value="tRNA-synt_2b"/>
    <property type="match status" value="1"/>
</dbReference>
<dbReference type="GO" id="GO:0005524">
    <property type="term" value="F:ATP binding"/>
    <property type="evidence" value="ECO:0007669"/>
    <property type="project" value="UniProtKB-UniRule"/>
</dbReference>
<dbReference type="InterPro" id="IPR004154">
    <property type="entry name" value="Anticodon-bd"/>
</dbReference>
<dbReference type="InterPro" id="IPR012947">
    <property type="entry name" value="tRNA_SAD"/>
</dbReference>
<dbReference type="InterPro" id="IPR012675">
    <property type="entry name" value="Beta-grasp_dom_sf"/>
</dbReference>
<keyword evidence="8 13" id="KW-0067">ATP-binding</keyword>
<dbReference type="PROSITE" id="PS50862">
    <property type="entry name" value="AA_TRNA_LIGASE_II"/>
    <property type="match status" value="1"/>
</dbReference>
<gene>
    <name evidence="13 16" type="primary">thrS</name>
    <name evidence="16" type="ORF">RFEPED_1460</name>
</gene>
<keyword evidence="6 13" id="KW-0547">Nucleotide-binding</keyword>
<keyword evidence="2 13" id="KW-0963">Cytoplasm</keyword>
<evidence type="ECO:0000256" key="9">
    <source>
        <dbReference type="ARBA" id="ARBA00022884"/>
    </source>
</evidence>
<dbReference type="CDD" id="cd01667">
    <property type="entry name" value="TGS_ThrRS"/>
    <property type="match status" value="1"/>
</dbReference>
<dbReference type="InterPro" id="IPR036621">
    <property type="entry name" value="Anticodon-bd_dom_sf"/>
</dbReference>
<dbReference type="FunFam" id="3.30.980.10:FF:000005">
    <property type="entry name" value="Threonyl-tRNA synthetase, mitochondrial"/>
    <property type="match status" value="1"/>
</dbReference>
<keyword evidence="9 13" id="KW-0694">RNA-binding</keyword>
<dbReference type="Pfam" id="PF07973">
    <property type="entry name" value="tRNA_SAD"/>
    <property type="match status" value="1"/>
</dbReference>
<evidence type="ECO:0000259" key="14">
    <source>
        <dbReference type="PROSITE" id="PS50862"/>
    </source>
</evidence>
<comment type="subunit">
    <text evidence="13">Homodimer.</text>
</comment>
<evidence type="ECO:0000313" key="16">
    <source>
        <dbReference type="EMBL" id="KJV59063.1"/>
    </source>
</evidence>
<dbReference type="InterPro" id="IPR045864">
    <property type="entry name" value="aa-tRNA-synth_II/BPL/LPL"/>
</dbReference>
<feature type="binding site" evidence="13">
    <location>
        <position position="333"/>
    </location>
    <ligand>
        <name>Zn(2+)</name>
        <dbReference type="ChEBI" id="CHEBI:29105"/>
        <note>catalytic</note>
    </ligand>
</feature>
<dbReference type="Pfam" id="PF03129">
    <property type="entry name" value="HGTP_anticodon"/>
    <property type="match status" value="1"/>
</dbReference>
<dbReference type="PANTHER" id="PTHR11451:SF44">
    <property type="entry name" value="THREONINE--TRNA LIGASE, CHLOROPLASTIC_MITOCHONDRIAL 2"/>
    <property type="match status" value="1"/>
</dbReference>
<dbReference type="GO" id="GO:0046872">
    <property type="term" value="F:metal ion binding"/>
    <property type="evidence" value="ECO:0007669"/>
    <property type="project" value="UniProtKB-KW"/>
</dbReference>
<dbReference type="InterPro" id="IPR002320">
    <property type="entry name" value="Thr-tRNA-ligase_IIa"/>
</dbReference>
<keyword evidence="11 13" id="KW-0030">Aminoacyl-tRNA synthetase</keyword>
<dbReference type="PROSITE" id="PS51880">
    <property type="entry name" value="TGS"/>
    <property type="match status" value="1"/>
</dbReference>
<dbReference type="Pfam" id="PF02824">
    <property type="entry name" value="TGS"/>
    <property type="match status" value="1"/>
</dbReference>
<dbReference type="Gene3D" id="3.30.980.10">
    <property type="entry name" value="Threonyl-trna Synthetase, Chain A, domain 2"/>
    <property type="match status" value="1"/>
</dbReference>
<dbReference type="RefSeq" id="WP_011271297.1">
    <property type="nucleotide sequence ID" value="NZ_LANQ01000001.1"/>
</dbReference>
<reference evidence="16 17" key="1">
    <citation type="submission" date="2015-01" db="EMBL/GenBank/DDBJ databases">
        <title>Genome Sequencing of Rickettsiales.</title>
        <authorList>
            <person name="Daugherty S.C."/>
            <person name="Su Q."/>
            <person name="Abolude K."/>
            <person name="Beier-Sexton M."/>
            <person name="Carlyon J.A."/>
            <person name="Carter R."/>
            <person name="Day N.P."/>
            <person name="Dumler S.J."/>
            <person name="Dyachenko V."/>
            <person name="Godinez A."/>
            <person name="Kurtti T.J."/>
            <person name="Lichay M."/>
            <person name="Mullins K.E."/>
            <person name="Ott S."/>
            <person name="Pappas-Brown V."/>
            <person name="Paris D.H."/>
            <person name="Patel P."/>
            <person name="Richards A.L."/>
            <person name="Sadzewicz L."/>
            <person name="Sears K."/>
            <person name="Seidman D."/>
            <person name="Sengamalay N."/>
            <person name="Stenos J."/>
            <person name="Tallon L.J."/>
            <person name="Vincent G."/>
            <person name="Fraser C.M."/>
            <person name="Munderloh U."/>
            <person name="Dunning-Hotopp J.C."/>
        </authorList>
    </citation>
    <scope>NUCLEOTIDE SEQUENCE [LARGE SCALE GENOMIC DNA]</scope>
    <source>
        <strain evidence="16 17">Pedreira</strain>
    </source>
</reference>
<dbReference type="SMR" id="A0A0F3MTH7"/>
<dbReference type="PANTHER" id="PTHR11451">
    <property type="entry name" value="THREONINE-TRNA LIGASE"/>
    <property type="match status" value="1"/>
</dbReference>